<dbReference type="SMART" id="SM00850">
    <property type="entry name" value="LytTR"/>
    <property type="match status" value="1"/>
</dbReference>
<sequence>MIKTIIIDDEPLAGQLVEEYLEDYPNFEVVKVCLDGFQGLKAIQEFGPDLIFLDVQMPKISGFEMLELLDKPPGVIFTTAFDAYAMKAFDAHAIDYLLKPYSKDRFAQAIGKFLQHGAGSEIDNLLSSHHPMGEEFASRIVLKEKGEIKVVPVQEVKYFEANDDYVNIYLSNQKFLKNKTLKFFESVLDPKLFVRVHRSYLVKVSEISRIEPYEKDGHIVRLRGDEVIPVSRSGMNKLKSVLGV</sequence>
<dbReference type="SUPFAM" id="SSF52172">
    <property type="entry name" value="CheY-like"/>
    <property type="match status" value="1"/>
</dbReference>
<dbReference type="Pfam" id="PF04397">
    <property type="entry name" value="LytTR"/>
    <property type="match status" value="1"/>
</dbReference>
<dbReference type="SMART" id="SM00448">
    <property type="entry name" value="REC"/>
    <property type="match status" value="1"/>
</dbReference>
<accession>A0ABR9AS22</accession>
<dbReference type="InterPro" id="IPR007492">
    <property type="entry name" value="LytTR_DNA-bd_dom"/>
</dbReference>
<dbReference type="InterPro" id="IPR001789">
    <property type="entry name" value="Sig_transdc_resp-reg_receiver"/>
</dbReference>
<dbReference type="EMBL" id="JACYTQ010000011">
    <property type="protein sequence ID" value="MBD8491166.1"/>
    <property type="molecule type" value="Genomic_DNA"/>
</dbReference>
<dbReference type="PANTHER" id="PTHR37299">
    <property type="entry name" value="TRANSCRIPTIONAL REGULATOR-RELATED"/>
    <property type="match status" value="1"/>
</dbReference>
<feature type="domain" description="Response regulatory" evidence="2">
    <location>
        <begin position="3"/>
        <end position="114"/>
    </location>
</feature>
<dbReference type="GO" id="GO:0003677">
    <property type="term" value="F:DNA binding"/>
    <property type="evidence" value="ECO:0007669"/>
    <property type="project" value="UniProtKB-KW"/>
</dbReference>
<dbReference type="Pfam" id="PF00072">
    <property type="entry name" value="Response_reg"/>
    <property type="match status" value="1"/>
</dbReference>
<dbReference type="Proteomes" id="UP000647133">
    <property type="component" value="Unassembled WGS sequence"/>
</dbReference>
<feature type="domain" description="HTH LytTR-type" evidence="3">
    <location>
        <begin position="140"/>
        <end position="244"/>
    </location>
</feature>
<protein>
    <submittedName>
        <fullName evidence="4">LytTR family transcriptional regulator DNA-binding domain-containing protein</fullName>
    </submittedName>
</protein>
<keyword evidence="4" id="KW-0238">DNA-binding</keyword>
<dbReference type="Gene3D" id="3.40.50.2300">
    <property type="match status" value="1"/>
</dbReference>
<dbReference type="Gene3D" id="2.40.50.1020">
    <property type="entry name" value="LytTr DNA-binding domain"/>
    <property type="match status" value="1"/>
</dbReference>
<dbReference type="PROSITE" id="PS50110">
    <property type="entry name" value="RESPONSE_REGULATORY"/>
    <property type="match status" value="1"/>
</dbReference>
<evidence type="ECO:0000313" key="5">
    <source>
        <dbReference type="Proteomes" id="UP000647133"/>
    </source>
</evidence>
<dbReference type="RefSeq" id="WP_192012047.1">
    <property type="nucleotide sequence ID" value="NZ_JACYTQ010000011.1"/>
</dbReference>
<evidence type="ECO:0000259" key="3">
    <source>
        <dbReference type="PROSITE" id="PS50930"/>
    </source>
</evidence>
<reference evidence="4 5" key="1">
    <citation type="submission" date="2020-09" db="EMBL/GenBank/DDBJ databases">
        <title>Echinicola sp. CAU 1574 isolated from sand of Sido Beach.</title>
        <authorList>
            <person name="Kim W."/>
        </authorList>
    </citation>
    <scope>NUCLEOTIDE SEQUENCE [LARGE SCALE GENOMIC DNA]</scope>
    <source>
        <strain evidence="4 5">CAU 1574</strain>
    </source>
</reference>
<proteinExistence type="predicted"/>
<dbReference type="PROSITE" id="PS50930">
    <property type="entry name" value="HTH_LYTTR"/>
    <property type="match status" value="1"/>
</dbReference>
<keyword evidence="1" id="KW-0597">Phosphoprotein</keyword>
<dbReference type="InterPro" id="IPR011006">
    <property type="entry name" value="CheY-like_superfamily"/>
</dbReference>
<organism evidence="4 5">
    <name type="scientific">Echinicola arenosa</name>
    <dbReference type="NCBI Taxonomy" id="2774144"/>
    <lineage>
        <taxon>Bacteria</taxon>
        <taxon>Pseudomonadati</taxon>
        <taxon>Bacteroidota</taxon>
        <taxon>Cytophagia</taxon>
        <taxon>Cytophagales</taxon>
        <taxon>Cyclobacteriaceae</taxon>
        <taxon>Echinicola</taxon>
    </lineage>
</organism>
<gene>
    <name evidence="4" type="ORF">IFO69_20605</name>
</gene>
<evidence type="ECO:0000313" key="4">
    <source>
        <dbReference type="EMBL" id="MBD8491166.1"/>
    </source>
</evidence>
<dbReference type="InterPro" id="IPR046947">
    <property type="entry name" value="LytR-like"/>
</dbReference>
<evidence type="ECO:0000259" key="2">
    <source>
        <dbReference type="PROSITE" id="PS50110"/>
    </source>
</evidence>
<keyword evidence="5" id="KW-1185">Reference proteome</keyword>
<evidence type="ECO:0000256" key="1">
    <source>
        <dbReference type="PROSITE-ProRule" id="PRU00169"/>
    </source>
</evidence>
<name>A0ABR9AS22_9BACT</name>
<dbReference type="PANTHER" id="PTHR37299:SF1">
    <property type="entry name" value="STAGE 0 SPORULATION PROTEIN A HOMOLOG"/>
    <property type="match status" value="1"/>
</dbReference>
<feature type="modified residue" description="4-aspartylphosphate" evidence="1">
    <location>
        <position position="54"/>
    </location>
</feature>
<comment type="caution">
    <text evidence="4">The sequence shown here is derived from an EMBL/GenBank/DDBJ whole genome shotgun (WGS) entry which is preliminary data.</text>
</comment>